<feature type="transmembrane region" description="Helical" evidence="1">
    <location>
        <begin position="284"/>
        <end position="304"/>
    </location>
</feature>
<dbReference type="PANTHER" id="PTHR30569:SF0">
    <property type="entry name" value="CYTOSINE PERMEASE"/>
    <property type="match status" value="1"/>
</dbReference>
<evidence type="ECO:0000256" key="1">
    <source>
        <dbReference type="SAM" id="Phobius"/>
    </source>
</evidence>
<feature type="transmembrane region" description="Helical" evidence="1">
    <location>
        <begin position="106"/>
        <end position="125"/>
    </location>
</feature>
<feature type="transmembrane region" description="Helical" evidence="1">
    <location>
        <begin position="41"/>
        <end position="61"/>
    </location>
</feature>
<feature type="transmembrane region" description="Helical" evidence="1">
    <location>
        <begin position="431"/>
        <end position="451"/>
    </location>
</feature>
<accession>A0ABU7LFN4</accession>
<name>A0ABU7LFN4_9NOCA</name>
<feature type="transmembrane region" description="Helical" evidence="1">
    <location>
        <begin position="402"/>
        <end position="419"/>
    </location>
</feature>
<keyword evidence="1" id="KW-0472">Membrane</keyword>
<feature type="transmembrane region" description="Helical" evidence="1">
    <location>
        <begin position="145"/>
        <end position="165"/>
    </location>
</feature>
<evidence type="ECO:0000313" key="3">
    <source>
        <dbReference type="Proteomes" id="UP001336020"/>
    </source>
</evidence>
<feature type="transmembrane region" description="Helical" evidence="1">
    <location>
        <begin position="254"/>
        <end position="272"/>
    </location>
</feature>
<organism evidence="2 3">
    <name type="scientific">Rhodococcus artemisiae</name>
    <dbReference type="NCBI Taxonomy" id="714159"/>
    <lineage>
        <taxon>Bacteria</taxon>
        <taxon>Bacillati</taxon>
        <taxon>Actinomycetota</taxon>
        <taxon>Actinomycetes</taxon>
        <taxon>Mycobacteriales</taxon>
        <taxon>Nocardiaceae</taxon>
        <taxon>Rhodococcus</taxon>
    </lineage>
</organism>
<keyword evidence="1" id="KW-1133">Transmembrane helix</keyword>
<dbReference type="RefSeq" id="WP_330135531.1">
    <property type="nucleotide sequence ID" value="NZ_JAUTXY010000012.1"/>
</dbReference>
<comment type="caution">
    <text evidence="2">The sequence shown here is derived from an EMBL/GenBank/DDBJ whole genome shotgun (WGS) entry which is preliminary data.</text>
</comment>
<dbReference type="EMBL" id="JAUTXY010000012">
    <property type="protein sequence ID" value="MEE2060343.1"/>
    <property type="molecule type" value="Genomic_DNA"/>
</dbReference>
<feature type="transmembrane region" description="Helical" evidence="1">
    <location>
        <begin position="67"/>
        <end position="85"/>
    </location>
</feature>
<feature type="transmembrane region" description="Helical" evidence="1">
    <location>
        <begin position="212"/>
        <end position="233"/>
    </location>
</feature>
<gene>
    <name evidence="2" type="ORF">Q7514_22740</name>
</gene>
<dbReference type="PANTHER" id="PTHR30569">
    <property type="entry name" value="CYTOSINE TRANSPORTER CODB"/>
    <property type="match status" value="1"/>
</dbReference>
<keyword evidence="3" id="KW-1185">Reference proteome</keyword>
<feature type="transmembrane region" description="Helical" evidence="1">
    <location>
        <begin position="172"/>
        <end position="192"/>
    </location>
</feature>
<dbReference type="Gene3D" id="1.10.4160.10">
    <property type="entry name" value="Hydantoin permease"/>
    <property type="match status" value="1"/>
</dbReference>
<sequence length="474" mass="51976">MPALPSVSSDRNGGIDPDENFSTTAVPLSVRLGRWQVAMSYWSLLSAMVWLFYGALAASLYGTRNAIAAIVLAAVVYGVVNIVTTRFGIRSGMNTYLLTRTMFGRWGAILTSLLVAATMLYYTVFESSTLAVAFQTYVGAGDIRIWYAVVVVAMLPLMLGSVQSWMAKLNGLLLPIYGIGLVATLVAAFVEFGSGSDWLDFAGVVPAEARTLPGWLLGFILYMGIFIVMLSTIEFARFADRRDEKFHENVTFGWVFYLLLFVVNGIAGIYLVQTVLPNEPASEVGVVQAILVSLGFFGLLFIVISQTRVNTLNYYQATINFERILSTFTPLRFPRVFWVVAVAIVVFLLMLTDVFSYLQTALTWQGVLIVGWVGVVFTHLALRRASRYSPHEDEGAAAPKFAWGLAAWLAPSALGIYLIEAPDVPAILHQSAQLVVLTLSVVMYVPTYFLMRSTRVESKTAAPASDAEFVASTD</sequence>
<dbReference type="InterPro" id="IPR030191">
    <property type="entry name" value="CodB"/>
</dbReference>
<evidence type="ECO:0000313" key="2">
    <source>
        <dbReference type="EMBL" id="MEE2060343.1"/>
    </source>
</evidence>
<dbReference type="Proteomes" id="UP001336020">
    <property type="component" value="Unassembled WGS sequence"/>
</dbReference>
<feature type="transmembrane region" description="Helical" evidence="1">
    <location>
        <begin position="364"/>
        <end position="382"/>
    </location>
</feature>
<keyword evidence="1" id="KW-0812">Transmembrane</keyword>
<feature type="transmembrane region" description="Helical" evidence="1">
    <location>
        <begin position="336"/>
        <end position="358"/>
    </location>
</feature>
<reference evidence="2 3" key="1">
    <citation type="submission" date="2023-07" db="EMBL/GenBank/DDBJ databases">
        <authorList>
            <person name="Girao M."/>
            <person name="Carvalho M.F."/>
        </authorList>
    </citation>
    <scope>NUCLEOTIDE SEQUENCE [LARGE SCALE GENOMIC DNA]</scope>
    <source>
        <strain evidence="2 3">YIM65754</strain>
    </source>
</reference>
<proteinExistence type="predicted"/>
<protein>
    <submittedName>
        <fullName evidence="2">Permease</fullName>
    </submittedName>
</protein>